<evidence type="ECO:0000313" key="3">
    <source>
        <dbReference type="Proteomes" id="UP000278149"/>
    </source>
</evidence>
<accession>A0A3R9WXM3</accession>
<name>A0A3R9WXM3_9CREN</name>
<dbReference type="PANTHER" id="PTHR33937:SF2">
    <property type="entry name" value="DINITROGENASE IRON-MOLYBDENUM COFACTOR BIOSYNTHESIS DOMAIN-CONTAINING PROTEIN"/>
    <property type="match status" value="1"/>
</dbReference>
<dbReference type="Gene3D" id="3.30.420.130">
    <property type="entry name" value="Dinitrogenase iron-molybdenum cofactor biosynthesis domain"/>
    <property type="match status" value="1"/>
</dbReference>
<dbReference type="InterPro" id="IPR051840">
    <property type="entry name" value="NifX/NifY_domain"/>
</dbReference>
<gene>
    <name evidence="2" type="ORF">D9Q81_07905</name>
</gene>
<dbReference type="Pfam" id="PF02579">
    <property type="entry name" value="Nitro_FeMo-Co"/>
    <property type="match status" value="1"/>
</dbReference>
<sequence length="114" mass="12540">MRRLEKIAIPAKGPEGLDALTFGQPIYAPFFTIVTIEGGEVKEVEVIRNPASALLPYRGPSLASWLKHMGVSVVIAISFPEDVIYSLTSWGIKPVFIVGKRVRELLEAYLSALK</sequence>
<feature type="domain" description="Dinitrogenase iron-molybdenum cofactor biosynthesis" evidence="1">
    <location>
        <begin position="28"/>
        <end position="110"/>
    </location>
</feature>
<protein>
    <recommendedName>
        <fullName evidence="1">Dinitrogenase iron-molybdenum cofactor biosynthesis domain-containing protein</fullName>
    </recommendedName>
</protein>
<comment type="caution">
    <text evidence="2">The sequence shown here is derived from an EMBL/GenBank/DDBJ whole genome shotgun (WGS) entry which is preliminary data.</text>
</comment>
<dbReference type="Proteomes" id="UP000278149">
    <property type="component" value="Unassembled WGS sequence"/>
</dbReference>
<evidence type="ECO:0000259" key="1">
    <source>
        <dbReference type="Pfam" id="PF02579"/>
    </source>
</evidence>
<proteinExistence type="predicted"/>
<dbReference type="PANTHER" id="PTHR33937">
    <property type="entry name" value="IRON-MOLYBDENUM PROTEIN-RELATED-RELATED"/>
    <property type="match status" value="1"/>
</dbReference>
<dbReference type="InterPro" id="IPR036105">
    <property type="entry name" value="DiNase_FeMo-co_biosyn_sf"/>
</dbReference>
<dbReference type="AlphaFoldDB" id="A0A3R9WXM3"/>
<reference evidence="2 3" key="1">
    <citation type="submission" date="2018-10" db="EMBL/GenBank/DDBJ databases">
        <title>Co-occurring genomic capacity for anaerobic methane metabolism and dissimilatory sulfite reduction discovered in the Korarchaeota.</title>
        <authorList>
            <person name="Mckay L.J."/>
            <person name="Dlakic M."/>
            <person name="Fields M.W."/>
            <person name="Delmont T.O."/>
            <person name="Eren A.M."/>
            <person name="Jay Z.J."/>
            <person name="Klingelsmith K.B."/>
            <person name="Rusch D.B."/>
            <person name="Inskeep W.P."/>
        </authorList>
    </citation>
    <scope>NUCLEOTIDE SEQUENCE [LARGE SCALE GENOMIC DNA]</scope>
    <source>
        <strain evidence="2 3">WS</strain>
    </source>
</reference>
<organism evidence="2 3">
    <name type="scientific">Candidatus Korarchaeum cryptofilum</name>
    <dbReference type="NCBI Taxonomy" id="498846"/>
    <lineage>
        <taxon>Archaea</taxon>
        <taxon>Thermoproteota</taxon>
        <taxon>Candidatus Korarchaeia</taxon>
        <taxon>Candidatus Korarchaeales</taxon>
        <taxon>Candidatus Korarchaeaceae</taxon>
        <taxon>Candidatus Korarchaeum</taxon>
    </lineage>
</organism>
<dbReference type="EMBL" id="RCOR01000042">
    <property type="protein sequence ID" value="RSN67709.1"/>
    <property type="molecule type" value="Genomic_DNA"/>
</dbReference>
<evidence type="ECO:0000313" key="2">
    <source>
        <dbReference type="EMBL" id="RSN67709.1"/>
    </source>
</evidence>
<dbReference type="InterPro" id="IPR003731">
    <property type="entry name" value="Di-Nase_FeMo-co_biosynth"/>
</dbReference>
<dbReference type="SUPFAM" id="SSF53146">
    <property type="entry name" value="Nitrogenase accessory factor-like"/>
    <property type="match status" value="1"/>
</dbReference>